<sequence length="520" mass="59451">MKIMRSRKEIMEYRKEKIRKFMQMEEEADDEFIFVTVPSILEMLNDEKKPVHTSEYTRAKKMREILEGHEKWCLSEFRMELQIFKAISNYLRREGLLRDTRGVAVEEQLGMFMFMISHNASNDRLQKAFQHSGETIHRHIRVVFDIIPTLTYRFLKLPTSNETHPKIASDPRFWPFFKNCIGAIDGRHIPITIAEEKAAPYRNRKGTLSQNVMAACDFNLNFTFISCGWEGSASDAGVFRSAVSKGFHVPEGKFYLRDGGYACTPSETSKGLHGTTTMKEGLLMCFMSTSMKNTGARTAGSLRVGEALSLSSMKSFHQLVLQKVRSKRRRRNSRILRDYRKNSGGGWNDSLCMINATPEEWERLCKSNPNLKKFRKKSFPLYYDIEKLYEGSIATGNLNFTSTEAPEIMPPTSTEPINLDDPEVGMNPFSANFEGRGPSSDTINFEEDEHTTSSCSGQKVAGNGKKRKQSQVASVLQNFVDFRVKQTKDFMDELNENTKPNEDYSIKNCLTVLESIDELS</sequence>
<evidence type="ECO:0000259" key="4">
    <source>
        <dbReference type="Pfam" id="PF13359"/>
    </source>
</evidence>
<dbReference type="Gramene" id="TVU23402">
    <property type="protein sequence ID" value="TVU23402"/>
    <property type="gene ID" value="EJB05_25765"/>
</dbReference>
<feature type="region of interest" description="Disordered" evidence="3">
    <location>
        <begin position="449"/>
        <end position="468"/>
    </location>
</feature>
<dbReference type="AlphaFoldDB" id="A0A5J9UI86"/>
<proteinExistence type="predicted"/>
<feature type="domain" description="DUF8040" evidence="5">
    <location>
        <begin position="53"/>
        <end position="147"/>
    </location>
</feature>
<evidence type="ECO:0000259" key="5">
    <source>
        <dbReference type="Pfam" id="PF26138"/>
    </source>
</evidence>
<dbReference type="PANTHER" id="PTHR46934">
    <property type="entry name" value="MYB_DNA-BIND_3 DOMAIN-CONTAINING PROTEIN-RELATED"/>
    <property type="match status" value="1"/>
</dbReference>
<keyword evidence="7" id="KW-1185">Reference proteome</keyword>
<feature type="non-terminal residue" evidence="6">
    <location>
        <position position="1"/>
    </location>
</feature>
<evidence type="ECO:0000256" key="2">
    <source>
        <dbReference type="ARBA" id="ARBA00022723"/>
    </source>
</evidence>
<dbReference type="OrthoDB" id="665395at2759"/>
<dbReference type="EMBL" id="RWGY01000013">
    <property type="protein sequence ID" value="TVU23402.1"/>
    <property type="molecule type" value="Genomic_DNA"/>
</dbReference>
<dbReference type="InterPro" id="IPR058353">
    <property type="entry name" value="DUF8040"/>
</dbReference>
<protein>
    <submittedName>
        <fullName evidence="6">Uncharacterized protein</fullName>
    </submittedName>
</protein>
<feature type="domain" description="DDE Tnp4" evidence="4">
    <location>
        <begin position="184"/>
        <end position="265"/>
    </location>
</feature>
<dbReference type="InterPro" id="IPR027806">
    <property type="entry name" value="HARBI1_dom"/>
</dbReference>
<name>A0A5J9UI86_9POAL</name>
<accession>A0A5J9UI86</accession>
<dbReference type="GO" id="GO:0046872">
    <property type="term" value="F:metal ion binding"/>
    <property type="evidence" value="ECO:0007669"/>
    <property type="project" value="UniProtKB-KW"/>
</dbReference>
<dbReference type="Pfam" id="PF26138">
    <property type="entry name" value="DUF8040"/>
    <property type="match status" value="1"/>
</dbReference>
<evidence type="ECO:0000313" key="6">
    <source>
        <dbReference type="EMBL" id="TVU23402.1"/>
    </source>
</evidence>
<evidence type="ECO:0000313" key="7">
    <source>
        <dbReference type="Proteomes" id="UP000324897"/>
    </source>
</evidence>
<evidence type="ECO:0000256" key="1">
    <source>
        <dbReference type="ARBA" id="ARBA00001968"/>
    </source>
</evidence>
<dbReference type="Proteomes" id="UP000324897">
    <property type="component" value="Chromosome 2"/>
</dbReference>
<gene>
    <name evidence="6" type="ORF">EJB05_25765</name>
</gene>
<keyword evidence="2" id="KW-0479">Metal-binding</keyword>
<organism evidence="6 7">
    <name type="scientific">Eragrostis curvula</name>
    <name type="common">weeping love grass</name>
    <dbReference type="NCBI Taxonomy" id="38414"/>
    <lineage>
        <taxon>Eukaryota</taxon>
        <taxon>Viridiplantae</taxon>
        <taxon>Streptophyta</taxon>
        <taxon>Embryophyta</taxon>
        <taxon>Tracheophyta</taxon>
        <taxon>Spermatophyta</taxon>
        <taxon>Magnoliopsida</taxon>
        <taxon>Liliopsida</taxon>
        <taxon>Poales</taxon>
        <taxon>Poaceae</taxon>
        <taxon>PACMAD clade</taxon>
        <taxon>Chloridoideae</taxon>
        <taxon>Eragrostideae</taxon>
        <taxon>Eragrostidinae</taxon>
        <taxon>Eragrostis</taxon>
    </lineage>
</organism>
<comment type="cofactor">
    <cofactor evidence="1">
        <name>a divalent metal cation</name>
        <dbReference type="ChEBI" id="CHEBI:60240"/>
    </cofactor>
</comment>
<dbReference type="PANTHER" id="PTHR46934:SF9">
    <property type="entry name" value="MYB_SANT-LIKE DOMAIN-CONTAINING PROTEIN"/>
    <property type="match status" value="1"/>
</dbReference>
<dbReference type="Pfam" id="PF13359">
    <property type="entry name" value="DDE_Tnp_4"/>
    <property type="match status" value="1"/>
</dbReference>
<comment type="caution">
    <text evidence="6">The sequence shown here is derived from an EMBL/GenBank/DDBJ whole genome shotgun (WGS) entry which is preliminary data.</text>
</comment>
<evidence type="ECO:0000256" key="3">
    <source>
        <dbReference type="SAM" id="MobiDB-lite"/>
    </source>
</evidence>
<reference evidence="6 7" key="1">
    <citation type="journal article" date="2019" name="Sci. Rep.">
        <title>A high-quality genome of Eragrostis curvula grass provides insights into Poaceae evolution and supports new strategies to enhance forage quality.</title>
        <authorList>
            <person name="Carballo J."/>
            <person name="Santos B.A.C.M."/>
            <person name="Zappacosta D."/>
            <person name="Garbus I."/>
            <person name="Selva J.P."/>
            <person name="Gallo C.A."/>
            <person name="Diaz A."/>
            <person name="Albertini E."/>
            <person name="Caccamo M."/>
            <person name="Echenique V."/>
        </authorList>
    </citation>
    <scope>NUCLEOTIDE SEQUENCE [LARGE SCALE GENOMIC DNA]</scope>
    <source>
        <strain evidence="7">cv. Victoria</strain>
        <tissue evidence="6">Leaf</tissue>
    </source>
</reference>